<proteinExistence type="predicted"/>
<feature type="domain" description="ABC transporter" evidence="4">
    <location>
        <begin position="4"/>
        <end position="236"/>
    </location>
</feature>
<dbReference type="AlphaFoldDB" id="A0A8J6TFX9"/>
<evidence type="ECO:0000313" key="6">
    <source>
        <dbReference type="Proteomes" id="UP000614424"/>
    </source>
</evidence>
<dbReference type="Pfam" id="PF00005">
    <property type="entry name" value="ABC_tran"/>
    <property type="match status" value="1"/>
</dbReference>
<dbReference type="PANTHER" id="PTHR45772:SF10">
    <property type="entry name" value="LIPOPOLYSACCHARIDE EXPORT SYSTEM ATP-BINDING PROTEIN LPTB"/>
    <property type="match status" value="1"/>
</dbReference>
<dbReference type="InterPro" id="IPR003593">
    <property type="entry name" value="AAA+_ATPase"/>
</dbReference>
<dbReference type="InterPro" id="IPR051120">
    <property type="entry name" value="ABC_AA/LPS_Transport"/>
</dbReference>
<dbReference type="GO" id="GO:0005524">
    <property type="term" value="F:ATP binding"/>
    <property type="evidence" value="ECO:0007669"/>
    <property type="project" value="UniProtKB-KW"/>
</dbReference>
<dbReference type="SMART" id="SM00382">
    <property type="entry name" value="AAA"/>
    <property type="match status" value="1"/>
</dbReference>
<protein>
    <submittedName>
        <fullName evidence="5">LPS export ABC transporter ATP-binding protein</fullName>
    </submittedName>
</protein>
<accession>A0A8J6TFX9</accession>
<dbReference type="NCBIfam" id="TIGR04406">
    <property type="entry name" value="LPS_export_lptB"/>
    <property type="match status" value="1"/>
</dbReference>
<dbReference type="CDD" id="cd03218">
    <property type="entry name" value="ABC_YhbG"/>
    <property type="match status" value="1"/>
</dbReference>
<dbReference type="GO" id="GO:0043190">
    <property type="term" value="C:ATP-binding cassette (ABC) transporter complex"/>
    <property type="evidence" value="ECO:0007669"/>
    <property type="project" value="InterPro"/>
</dbReference>
<comment type="caution">
    <text evidence="5">The sequence shown here is derived from an EMBL/GenBank/DDBJ whole genome shotgun (WGS) entry which is preliminary data.</text>
</comment>
<evidence type="ECO:0000256" key="2">
    <source>
        <dbReference type="ARBA" id="ARBA00022741"/>
    </source>
</evidence>
<organism evidence="5 6">
    <name type="scientific">Candidatus Desulfobia pelagia</name>
    <dbReference type="NCBI Taxonomy" id="2841692"/>
    <lineage>
        <taxon>Bacteria</taxon>
        <taxon>Pseudomonadati</taxon>
        <taxon>Thermodesulfobacteriota</taxon>
        <taxon>Desulfobulbia</taxon>
        <taxon>Desulfobulbales</taxon>
        <taxon>Desulfobulbaceae</taxon>
        <taxon>Candidatus Desulfobia</taxon>
    </lineage>
</organism>
<sequence length="240" mass="26444">MAVLETRSIVKAYKKRRVVDGISIKVETGKVIGLLGPNGAGKTTSFYSIAGFIRPDEGQILLDGKDITSLPIHKRAVDGISYLAQEPSVFKKLTVEENVRIILEPLGLSRKEIKTRTGQLMAELKIEYLAKNKGYGLSGGERRRVEIMRALATKPRFILLDEPFAGIDPLAVADLQQIIRELKAKGLGILISDHNVRETLTVCDYAYIVNNGQILTQGAADEIVRSDAARQMYLGADFTM</sequence>
<evidence type="ECO:0000256" key="3">
    <source>
        <dbReference type="ARBA" id="ARBA00022840"/>
    </source>
</evidence>
<dbReference type="PROSITE" id="PS50893">
    <property type="entry name" value="ABC_TRANSPORTER_2"/>
    <property type="match status" value="1"/>
</dbReference>
<dbReference type="EMBL" id="JACNJZ010000126">
    <property type="protein sequence ID" value="MBC8318067.1"/>
    <property type="molecule type" value="Genomic_DNA"/>
</dbReference>
<evidence type="ECO:0000313" key="5">
    <source>
        <dbReference type="EMBL" id="MBC8318067.1"/>
    </source>
</evidence>
<dbReference type="Gene3D" id="3.40.50.300">
    <property type="entry name" value="P-loop containing nucleotide triphosphate hydrolases"/>
    <property type="match status" value="1"/>
</dbReference>
<evidence type="ECO:0000256" key="1">
    <source>
        <dbReference type="ARBA" id="ARBA00022448"/>
    </source>
</evidence>
<dbReference type="SUPFAM" id="SSF52540">
    <property type="entry name" value="P-loop containing nucleoside triphosphate hydrolases"/>
    <property type="match status" value="1"/>
</dbReference>
<evidence type="ECO:0000259" key="4">
    <source>
        <dbReference type="PROSITE" id="PS50893"/>
    </source>
</evidence>
<dbReference type="GO" id="GO:0016887">
    <property type="term" value="F:ATP hydrolysis activity"/>
    <property type="evidence" value="ECO:0007669"/>
    <property type="project" value="InterPro"/>
</dbReference>
<keyword evidence="3 5" id="KW-0067">ATP-binding</keyword>
<keyword evidence="1" id="KW-0813">Transport</keyword>
<keyword evidence="2" id="KW-0547">Nucleotide-binding</keyword>
<name>A0A8J6TFX9_9BACT</name>
<reference evidence="5 6" key="1">
    <citation type="submission" date="2020-08" db="EMBL/GenBank/DDBJ databases">
        <title>Bridging the membrane lipid divide: bacteria of the FCB group superphylum have the potential to synthesize archaeal ether lipids.</title>
        <authorList>
            <person name="Villanueva L."/>
            <person name="Von Meijenfeldt F.A.B."/>
            <person name="Westbye A.B."/>
            <person name="Yadav S."/>
            <person name="Hopmans E.C."/>
            <person name="Dutilh B.E."/>
            <person name="Sinninghe Damste J.S."/>
        </authorList>
    </citation>
    <scope>NUCLEOTIDE SEQUENCE [LARGE SCALE GENOMIC DNA]</scope>
    <source>
        <strain evidence="5">NIOZ-UU47</strain>
    </source>
</reference>
<dbReference type="InterPro" id="IPR003439">
    <property type="entry name" value="ABC_transporter-like_ATP-bd"/>
</dbReference>
<dbReference type="PANTHER" id="PTHR45772">
    <property type="entry name" value="CONSERVED COMPONENT OF ABC TRANSPORTER FOR NATURAL AMINO ACIDS-RELATED"/>
    <property type="match status" value="1"/>
</dbReference>
<dbReference type="InterPro" id="IPR030921">
    <property type="entry name" value="LPS_export_LptB"/>
</dbReference>
<dbReference type="InterPro" id="IPR027417">
    <property type="entry name" value="P-loop_NTPase"/>
</dbReference>
<gene>
    <name evidence="5" type="primary">lptB</name>
    <name evidence="5" type="ORF">H8E41_09180</name>
</gene>
<dbReference type="GO" id="GO:0055085">
    <property type="term" value="P:transmembrane transport"/>
    <property type="evidence" value="ECO:0007669"/>
    <property type="project" value="InterPro"/>
</dbReference>
<dbReference type="Proteomes" id="UP000614424">
    <property type="component" value="Unassembled WGS sequence"/>
</dbReference>
<dbReference type="FunFam" id="3.40.50.300:FF:000151">
    <property type="entry name" value="Lipopolysaccharide ABC transporter ATP-binding protein"/>
    <property type="match status" value="1"/>
</dbReference>